<organism evidence="3 4">
    <name type="scientific">Raineyella fluvialis</name>
    <dbReference type="NCBI Taxonomy" id="2662261"/>
    <lineage>
        <taxon>Bacteria</taxon>
        <taxon>Bacillati</taxon>
        <taxon>Actinomycetota</taxon>
        <taxon>Actinomycetes</taxon>
        <taxon>Propionibacteriales</taxon>
        <taxon>Propionibacteriaceae</taxon>
        <taxon>Raineyella</taxon>
    </lineage>
</organism>
<dbReference type="SUPFAM" id="SSF56601">
    <property type="entry name" value="beta-lactamase/transpeptidase-like"/>
    <property type="match status" value="1"/>
</dbReference>
<dbReference type="InterPro" id="IPR021860">
    <property type="entry name" value="Peptidase_S12_Pab87-rel_C"/>
</dbReference>
<dbReference type="PANTHER" id="PTHR46825">
    <property type="entry name" value="D-ALANYL-D-ALANINE-CARBOXYPEPTIDASE/ENDOPEPTIDASE AMPH"/>
    <property type="match status" value="1"/>
</dbReference>
<dbReference type="RefSeq" id="WP_153571350.1">
    <property type="nucleotide sequence ID" value="NZ_CP045725.1"/>
</dbReference>
<dbReference type="PROSITE" id="PS51318">
    <property type="entry name" value="TAT"/>
    <property type="match status" value="1"/>
</dbReference>
<dbReference type="InterPro" id="IPR050491">
    <property type="entry name" value="AmpC-like"/>
</dbReference>
<gene>
    <name evidence="3" type="ORF">Rai3103_03090</name>
</gene>
<dbReference type="AlphaFoldDB" id="A0A5Q2FCL0"/>
<dbReference type="GO" id="GO:0016787">
    <property type="term" value="F:hydrolase activity"/>
    <property type="evidence" value="ECO:0007669"/>
    <property type="project" value="UniProtKB-KW"/>
</dbReference>
<dbReference type="Proteomes" id="UP000386847">
    <property type="component" value="Chromosome"/>
</dbReference>
<keyword evidence="3" id="KW-0378">Hydrolase</keyword>
<dbReference type="InterPro" id="IPR006311">
    <property type="entry name" value="TAT_signal"/>
</dbReference>
<dbReference type="InterPro" id="IPR001466">
    <property type="entry name" value="Beta-lactam-related"/>
</dbReference>
<reference evidence="3 4" key="1">
    <citation type="submission" date="2019-10" db="EMBL/GenBank/DDBJ databases">
        <title>Genomic analysis of Raineyella sp. CBA3103.</title>
        <authorList>
            <person name="Roh S.W."/>
        </authorList>
    </citation>
    <scope>NUCLEOTIDE SEQUENCE [LARGE SCALE GENOMIC DNA]</scope>
    <source>
        <strain evidence="3 4">CBA3103</strain>
    </source>
</reference>
<sequence>MPQGPDKASRHSPGRRSVLKALGTGALGLAALPALSSCSDQAAAGAAGGSPSLLPAPEQQVPPLLDDHKVGQALAALDRLIQDAMTRTGVPGIAAAVVHQDKVVYLKGFGVREVGKPDAVGPDTVFQLASVSKPLASTVLAAVAGQGKIAWTDPVVRHHPAFSLHDPSVTSQATFVDLLSHRSGLHTGAGDLLEDLGFDQDYILGHLNQEPLDTFRSSYHYSNFGYTWAGVAGATAMGMSWEDLASKALFTPLGMTSTSYRHRDYEAAPDKARPHVRADDKSWVARYTRDADAEAPAGGASSSVRDLAEWIRLQLGSGSYAGKQVVDADALAQTHVPQNVTGAPATPGGRTHFYAMGWNVSYDDKARLQLSHAGAFNLGAATSVSLLPGEQLGIVVLTNGRPEGIPDAISSGFFDIAQNGKATVDWLGFFGGLYGKLDASEKPEVDYSQAPATATPARANSAYVGTYANSYYGPLTVAEDAGALVARLGPAASPTTLRLTHYTADTFSFASIGENANGLAGAIFAADASGRASSVRLDFYDRTGLGTFVRSTGSNA</sequence>
<dbReference type="KEGG" id="rain:Rai3103_03090"/>
<keyword evidence="4" id="KW-1185">Reference proteome</keyword>
<accession>A0A5Q2FCL0</accession>
<dbReference type="InterPro" id="IPR012338">
    <property type="entry name" value="Beta-lactam/transpept-like"/>
</dbReference>
<evidence type="ECO:0000313" key="3">
    <source>
        <dbReference type="EMBL" id="QGF22823.1"/>
    </source>
</evidence>
<feature type="domain" description="Beta-lactamase-related" evidence="1">
    <location>
        <begin position="77"/>
        <end position="403"/>
    </location>
</feature>
<dbReference type="PANTHER" id="PTHR46825:SF15">
    <property type="entry name" value="BETA-LACTAMASE-RELATED DOMAIN-CONTAINING PROTEIN"/>
    <property type="match status" value="1"/>
</dbReference>
<name>A0A5Q2FCL0_9ACTN</name>
<evidence type="ECO:0000259" key="2">
    <source>
        <dbReference type="Pfam" id="PF11954"/>
    </source>
</evidence>
<evidence type="ECO:0000313" key="4">
    <source>
        <dbReference type="Proteomes" id="UP000386847"/>
    </source>
</evidence>
<dbReference type="Gene3D" id="3.40.710.10">
    <property type="entry name" value="DD-peptidase/beta-lactamase superfamily"/>
    <property type="match status" value="1"/>
</dbReference>
<dbReference type="Pfam" id="PF00144">
    <property type="entry name" value="Beta-lactamase"/>
    <property type="match status" value="1"/>
</dbReference>
<dbReference type="Gene3D" id="2.40.128.600">
    <property type="match status" value="1"/>
</dbReference>
<evidence type="ECO:0000259" key="1">
    <source>
        <dbReference type="Pfam" id="PF00144"/>
    </source>
</evidence>
<feature type="domain" description="Peptidase S12 Pab87-related C-terminal" evidence="2">
    <location>
        <begin position="450"/>
        <end position="538"/>
    </location>
</feature>
<dbReference type="EMBL" id="CP045725">
    <property type="protein sequence ID" value="QGF22823.1"/>
    <property type="molecule type" value="Genomic_DNA"/>
</dbReference>
<proteinExistence type="predicted"/>
<protein>
    <submittedName>
        <fullName evidence="3">Serine hydrolase</fullName>
    </submittedName>
</protein>
<dbReference type="Pfam" id="PF11954">
    <property type="entry name" value="DUF3471"/>
    <property type="match status" value="1"/>
</dbReference>